<proteinExistence type="predicted"/>
<organism evidence="2 3">
    <name type="scientific">Streptomyces luteolifulvus</name>
    <dbReference type="NCBI Taxonomy" id="2615112"/>
    <lineage>
        <taxon>Bacteria</taxon>
        <taxon>Bacillati</taxon>
        <taxon>Actinomycetota</taxon>
        <taxon>Actinomycetes</taxon>
        <taxon>Kitasatosporales</taxon>
        <taxon>Streptomycetaceae</taxon>
        <taxon>Streptomyces</taxon>
    </lineage>
</organism>
<dbReference type="CDD" id="cd20687">
    <property type="entry name" value="CdiI_Ykris-like"/>
    <property type="match status" value="1"/>
</dbReference>
<evidence type="ECO:0000313" key="2">
    <source>
        <dbReference type="EMBL" id="KAB1139432.1"/>
    </source>
</evidence>
<protein>
    <recommendedName>
        <fullName evidence="1">CdiI immunity protein domain-containing protein</fullName>
    </recommendedName>
</protein>
<feature type="domain" description="CdiI immunity protein" evidence="1">
    <location>
        <begin position="5"/>
        <end position="91"/>
    </location>
</feature>
<sequence length="96" mass="10831">MSTYISYLAQAYFHQDFDLDAETPLGVVEMFRDSESADTVEALRAEIVTLLESEPTEEALANVWLDEAGAEYDPRLGGVTVRNWLRRMAETLATEK</sequence>
<dbReference type="RefSeq" id="WP_150958578.1">
    <property type="nucleotide sequence ID" value="NZ_VZRB01000062.1"/>
</dbReference>
<dbReference type="AlphaFoldDB" id="A0A6H9UNN0"/>
<dbReference type="Proteomes" id="UP000442707">
    <property type="component" value="Unassembled WGS sequence"/>
</dbReference>
<dbReference type="Pfam" id="PF18593">
    <property type="entry name" value="CdiI_2"/>
    <property type="match status" value="1"/>
</dbReference>
<keyword evidence="3" id="KW-1185">Reference proteome</keyword>
<accession>A0A6H9UNN0</accession>
<evidence type="ECO:0000313" key="3">
    <source>
        <dbReference type="Proteomes" id="UP000442707"/>
    </source>
</evidence>
<dbReference type="EMBL" id="VZRB01000062">
    <property type="protein sequence ID" value="KAB1139432.1"/>
    <property type="molecule type" value="Genomic_DNA"/>
</dbReference>
<dbReference type="InterPro" id="IPR041129">
    <property type="entry name" value="CdiI_2"/>
</dbReference>
<gene>
    <name evidence="2" type="ORF">F7R91_40050</name>
</gene>
<evidence type="ECO:0000259" key="1">
    <source>
        <dbReference type="Pfam" id="PF18593"/>
    </source>
</evidence>
<reference evidence="2 3" key="1">
    <citation type="submission" date="2019-09" db="EMBL/GenBank/DDBJ databases">
        <title>Screening of Novel Bioactive Compounds from Soil-Associated.</title>
        <authorList>
            <person name="Zhao S."/>
        </authorList>
    </citation>
    <scope>NUCLEOTIDE SEQUENCE [LARGE SCALE GENOMIC DNA]</scope>
    <source>
        <strain evidence="2 3">HIT-DPA4</strain>
    </source>
</reference>
<name>A0A6H9UNN0_9ACTN</name>
<comment type="caution">
    <text evidence="2">The sequence shown here is derived from an EMBL/GenBank/DDBJ whole genome shotgun (WGS) entry which is preliminary data.</text>
</comment>